<protein>
    <recommendedName>
        <fullName evidence="1">Zinc-ribbon domain-containing protein</fullName>
    </recommendedName>
</protein>
<dbReference type="Pfam" id="PF13240">
    <property type="entry name" value="Zn_Ribbon_1"/>
    <property type="match status" value="1"/>
</dbReference>
<dbReference type="PATRIC" id="fig|1123269.5.peg.3794"/>
<name>W0AGZ2_9SPHN</name>
<evidence type="ECO:0000313" key="2">
    <source>
        <dbReference type="EMBL" id="AHE55538.1"/>
    </source>
</evidence>
<evidence type="ECO:0000259" key="1">
    <source>
        <dbReference type="Pfam" id="PF13240"/>
    </source>
</evidence>
<dbReference type="Proteomes" id="UP000018851">
    <property type="component" value="Chromosome"/>
</dbReference>
<sequence length="192" mass="20070">MKKCPSCAQQIPDEAKVCPNCGRRFGFRWPLTGCGTLIVIALVAATVSQCGKGGDQPTAAPAPAASQSVEGPQVLALETAERYRGDQVIVTGTTNLPDGVELMVTLRSKGAPNMAQSHGLVRNGRFAFEPLRLFAGPKAPYELSVSAGITDVQPEAVRPAIGDDYSKFTGPLIDKSELGASVSFSKALTPPA</sequence>
<reference evidence="2 3" key="1">
    <citation type="submission" date="2013-07" db="EMBL/GenBank/DDBJ databases">
        <title>Completed genome of Sphingomonas sanxanigenens NX02.</title>
        <authorList>
            <person name="Ma T."/>
            <person name="Huang H."/>
            <person name="Wu M."/>
            <person name="Li X."/>
            <person name="Li G."/>
        </authorList>
    </citation>
    <scope>NUCLEOTIDE SEQUENCE [LARGE SCALE GENOMIC DNA]</scope>
    <source>
        <strain evidence="2 3">NX02</strain>
    </source>
</reference>
<dbReference type="OrthoDB" id="7597097at2"/>
<organism evidence="2 3">
    <name type="scientific">Sphingomonas sanxanigenens DSM 19645 = NX02</name>
    <dbReference type="NCBI Taxonomy" id="1123269"/>
    <lineage>
        <taxon>Bacteria</taxon>
        <taxon>Pseudomonadati</taxon>
        <taxon>Pseudomonadota</taxon>
        <taxon>Alphaproteobacteria</taxon>
        <taxon>Sphingomonadales</taxon>
        <taxon>Sphingomonadaceae</taxon>
        <taxon>Sphingomonas</taxon>
    </lineage>
</organism>
<dbReference type="RefSeq" id="WP_025293705.1">
    <property type="nucleotide sequence ID" value="NZ_CP006644.1"/>
</dbReference>
<dbReference type="InterPro" id="IPR026870">
    <property type="entry name" value="Zinc_ribbon_dom"/>
</dbReference>
<evidence type="ECO:0000313" key="3">
    <source>
        <dbReference type="Proteomes" id="UP000018851"/>
    </source>
</evidence>
<proteinExistence type="predicted"/>
<accession>W0AGZ2</accession>
<dbReference type="HOGENOM" id="CLU_1414381_0_0_5"/>
<dbReference type="EMBL" id="CP006644">
    <property type="protein sequence ID" value="AHE55538.1"/>
    <property type="molecule type" value="Genomic_DNA"/>
</dbReference>
<keyword evidence="3" id="KW-1185">Reference proteome</keyword>
<feature type="domain" description="Zinc-ribbon" evidence="1">
    <location>
        <begin position="3"/>
        <end position="23"/>
    </location>
</feature>
<dbReference type="KEGG" id="ssan:NX02_19390"/>
<dbReference type="AlphaFoldDB" id="W0AGZ2"/>
<dbReference type="STRING" id="1123269.NX02_19390"/>
<gene>
    <name evidence="2" type="ORF">NX02_19390</name>
</gene>